<comment type="similarity">
    <text evidence="1 4">Belongs to the D-isomer specific 2-hydroxyacid dehydrogenase family.</text>
</comment>
<evidence type="ECO:0000259" key="5">
    <source>
        <dbReference type="Pfam" id="PF00389"/>
    </source>
</evidence>
<dbReference type="GO" id="GO:0030267">
    <property type="term" value="F:glyoxylate reductase (NADPH) activity"/>
    <property type="evidence" value="ECO:0007669"/>
    <property type="project" value="TreeGrafter"/>
</dbReference>
<evidence type="ECO:0000259" key="6">
    <source>
        <dbReference type="Pfam" id="PF02826"/>
    </source>
</evidence>
<gene>
    <name evidence="7" type="ORF">A3D07_04080</name>
</gene>
<keyword evidence="3" id="KW-0520">NAD</keyword>
<dbReference type="InterPro" id="IPR006140">
    <property type="entry name" value="D-isomer_DH_NAD-bd"/>
</dbReference>
<dbReference type="InterPro" id="IPR036291">
    <property type="entry name" value="NAD(P)-bd_dom_sf"/>
</dbReference>
<proteinExistence type="inferred from homology"/>
<dbReference type="InterPro" id="IPR050223">
    <property type="entry name" value="D-isomer_2-hydroxyacid_DH"/>
</dbReference>
<evidence type="ECO:0000256" key="4">
    <source>
        <dbReference type="RuleBase" id="RU003719"/>
    </source>
</evidence>
<comment type="caution">
    <text evidence="7">The sequence shown here is derived from an EMBL/GenBank/DDBJ whole genome shotgun (WGS) entry which is preliminary data.</text>
</comment>
<dbReference type="FunFam" id="3.40.50.720:FF:000203">
    <property type="entry name" value="D-3-phosphoglycerate dehydrogenase (SerA)"/>
    <property type="match status" value="1"/>
</dbReference>
<dbReference type="GO" id="GO:0005829">
    <property type="term" value="C:cytosol"/>
    <property type="evidence" value="ECO:0007669"/>
    <property type="project" value="TreeGrafter"/>
</dbReference>
<dbReference type="EMBL" id="MFBF01000060">
    <property type="protein sequence ID" value="OGD89874.1"/>
    <property type="molecule type" value="Genomic_DNA"/>
</dbReference>
<keyword evidence="2 4" id="KW-0560">Oxidoreductase</keyword>
<dbReference type="CDD" id="cd05301">
    <property type="entry name" value="GDH"/>
    <property type="match status" value="1"/>
</dbReference>
<dbReference type="InterPro" id="IPR029752">
    <property type="entry name" value="D-isomer_DH_CS1"/>
</dbReference>
<evidence type="ECO:0000256" key="1">
    <source>
        <dbReference type="ARBA" id="ARBA00005854"/>
    </source>
</evidence>
<dbReference type="PROSITE" id="PS00671">
    <property type="entry name" value="D_2_HYDROXYACID_DH_3"/>
    <property type="match status" value="1"/>
</dbReference>
<feature type="domain" description="D-isomer specific 2-hydroxyacid dehydrogenase NAD-binding" evidence="6">
    <location>
        <begin position="111"/>
        <end position="288"/>
    </location>
</feature>
<dbReference type="SUPFAM" id="SSF51735">
    <property type="entry name" value="NAD(P)-binding Rossmann-fold domains"/>
    <property type="match status" value="1"/>
</dbReference>
<sequence length="327" mass="36589">MPSVYITSVIPKECTETLQSKGFDVQVNQQNRDLTKKELMDVFSKYDAVITLMTNKIDRDVLSAASKKLKIIANYAVGYDNIDMSFAVRKNITVCNTPGAASESVAEHTFLLIFACAKKVIEADKFVRLGKYQRWDPMAFLSNQIWGKTIGIVGLGKIGTFVAQIAFGGLRMKILYFDILQSEDFELLTEARYCSVDELLKEADIVTLHVPLTEKTHHLISKKELKMMKNTAILINTARGPIVNQEDLIWALKNKEIASAGLDVFEHEPEIPHELTLLDNVVLTPHIASATVETRISMAKISAQNIIDVFEGKEPFGLVKLPPLPRH</sequence>
<dbReference type="PANTHER" id="PTHR10996">
    <property type="entry name" value="2-HYDROXYACID DEHYDROGENASE-RELATED"/>
    <property type="match status" value="1"/>
</dbReference>
<feature type="domain" description="D-isomer specific 2-hydroxyacid dehydrogenase catalytic" evidence="5">
    <location>
        <begin position="4"/>
        <end position="318"/>
    </location>
</feature>
<dbReference type="PANTHER" id="PTHR10996:SF178">
    <property type="entry name" value="2-HYDROXYACID DEHYDROGENASE YGL185C-RELATED"/>
    <property type="match status" value="1"/>
</dbReference>
<evidence type="ECO:0000313" key="8">
    <source>
        <dbReference type="Proteomes" id="UP000177124"/>
    </source>
</evidence>
<dbReference type="Pfam" id="PF02826">
    <property type="entry name" value="2-Hacid_dh_C"/>
    <property type="match status" value="1"/>
</dbReference>
<protein>
    <recommendedName>
        <fullName evidence="9">D-glycerate dehydrogenase</fullName>
    </recommendedName>
</protein>
<dbReference type="AlphaFoldDB" id="A0A1F5GDF2"/>
<dbReference type="Proteomes" id="UP000177124">
    <property type="component" value="Unassembled WGS sequence"/>
</dbReference>
<evidence type="ECO:0000313" key="7">
    <source>
        <dbReference type="EMBL" id="OGD89874.1"/>
    </source>
</evidence>
<dbReference type="GO" id="GO:0016618">
    <property type="term" value="F:hydroxypyruvate reductase [NAD(P)H] activity"/>
    <property type="evidence" value="ECO:0007669"/>
    <property type="project" value="TreeGrafter"/>
</dbReference>
<accession>A0A1F5GDF2</accession>
<dbReference type="PROSITE" id="PS00670">
    <property type="entry name" value="D_2_HYDROXYACID_DH_2"/>
    <property type="match status" value="1"/>
</dbReference>
<dbReference type="Gene3D" id="3.40.50.720">
    <property type="entry name" value="NAD(P)-binding Rossmann-like Domain"/>
    <property type="match status" value="2"/>
</dbReference>
<dbReference type="STRING" id="1797716.A3D07_04080"/>
<evidence type="ECO:0000256" key="2">
    <source>
        <dbReference type="ARBA" id="ARBA00023002"/>
    </source>
</evidence>
<reference evidence="7 8" key="1">
    <citation type="journal article" date="2016" name="Nat. Commun.">
        <title>Thousands of microbial genomes shed light on interconnected biogeochemical processes in an aquifer system.</title>
        <authorList>
            <person name="Anantharaman K."/>
            <person name="Brown C.T."/>
            <person name="Hug L.A."/>
            <person name="Sharon I."/>
            <person name="Castelle C.J."/>
            <person name="Probst A.J."/>
            <person name="Thomas B.C."/>
            <person name="Singh A."/>
            <person name="Wilkins M.J."/>
            <person name="Karaoz U."/>
            <person name="Brodie E.L."/>
            <person name="Williams K.H."/>
            <person name="Hubbard S.S."/>
            <person name="Banfield J.F."/>
        </authorList>
    </citation>
    <scope>NUCLEOTIDE SEQUENCE [LARGE SCALE GENOMIC DNA]</scope>
</reference>
<dbReference type="InterPro" id="IPR006139">
    <property type="entry name" value="D-isomer_2_OHA_DH_cat_dom"/>
</dbReference>
<dbReference type="InterPro" id="IPR029753">
    <property type="entry name" value="D-isomer_DH_CS"/>
</dbReference>
<name>A0A1F5GDF2_9BACT</name>
<dbReference type="Pfam" id="PF00389">
    <property type="entry name" value="2-Hacid_dh"/>
    <property type="match status" value="1"/>
</dbReference>
<dbReference type="GO" id="GO:0051287">
    <property type="term" value="F:NAD binding"/>
    <property type="evidence" value="ECO:0007669"/>
    <property type="project" value="InterPro"/>
</dbReference>
<evidence type="ECO:0000256" key="3">
    <source>
        <dbReference type="ARBA" id="ARBA00023027"/>
    </source>
</evidence>
<evidence type="ECO:0008006" key="9">
    <source>
        <dbReference type="Google" id="ProtNLM"/>
    </source>
</evidence>
<dbReference type="SUPFAM" id="SSF52283">
    <property type="entry name" value="Formate/glycerate dehydrogenase catalytic domain-like"/>
    <property type="match status" value="1"/>
</dbReference>
<dbReference type="PROSITE" id="PS00065">
    <property type="entry name" value="D_2_HYDROXYACID_DH_1"/>
    <property type="match status" value="1"/>
</dbReference>
<organism evidence="7 8">
    <name type="scientific">Candidatus Curtissbacteria bacterium RIFCSPHIGHO2_02_FULL_42_15</name>
    <dbReference type="NCBI Taxonomy" id="1797716"/>
    <lineage>
        <taxon>Bacteria</taxon>
        <taxon>Candidatus Curtissiibacteriota</taxon>
    </lineage>
</organism>